<dbReference type="PANTHER" id="PTHR38791:SF13">
    <property type="entry name" value="ZN(2)-C6 FUNGAL-TYPE DOMAIN-CONTAINING PROTEIN"/>
    <property type="match status" value="1"/>
</dbReference>
<proteinExistence type="predicted"/>
<dbReference type="EMBL" id="LSBJ02000009">
    <property type="protein sequence ID" value="OAQ60173.1"/>
    <property type="molecule type" value="Genomic_DNA"/>
</dbReference>
<dbReference type="STRING" id="1380566.A0A179F4S0"/>
<accession>A0A179F4S0</accession>
<evidence type="ECO:0000256" key="1">
    <source>
        <dbReference type="ARBA" id="ARBA00023242"/>
    </source>
</evidence>
<dbReference type="InterPro" id="IPR053175">
    <property type="entry name" value="DHMBA_Reg_Transcription_Factor"/>
</dbReference>
<comment type="caution">
    <text evidence="2">The sequence shown here is derived from an EMBL/GenBank/DDBJ whole genome shotgun (WGS) entry which is preliminary data.</text>
</comment>
<dbReference type="KEGG" id="pchm:VFPPC_10604"/>
<dbReference type="InterPro" id="IPR021858">
    <property type="entry name" value="Fun_TF"/>
</dbReference>
<keyword evidence="1" id="KW-0539">Nucleus</keyword>
<keyword evidence="3" id="KW-1185">Reference proteome</keyword>
<dbReference type="Proteomes" id="UP000078397">
    <property type="component" value="Unassembled WGS sequence"/>
</dbReference>
<gene>
    <name evidence="2" type="ORF">VFPPC_10604</name>
</gene>
<dbReference type="AlphaFoldDB" id="A0A179F4S0"/>
<dbReference type="GeneID" id="28852936"/>
<reference evidence="2 3" key="1">
    <citation type="journal article" date="2016" name="PLoS Pathog.">
        <title>Biosynthesis of antibiotic leucinostatins in bio-control fungus Purpureocillium lilacinum and their inhibition on phytophthora revealed by genome mining.</title>
        <authorList>
            <person name="Wang G."/>
            <person name="Liu Z."/>
            <person name="Lin R."/>
            <person name="Li E."/>
            <person name="Mao Z."/>
            <person name="Ling J."/>
            <person name="Yang Y."/>
            <person name="Yin W.B."/>
            <person name="Xie B."/>
        </authorList>
    </citation>
    <scope>NUCLEOTIDE SEQUENCE [LARGE SCALE GENOMIC DNA]</scope>
    <source>
        <strain evidence="2">170</strain>
    </source>
</reference>
<dbReference type="Pfam" id="PF11951">
    <property type="entry name" value="Fungal_trans_2"/>
    <property type="match status" value="1"/>
</dbReference>
<organism evidence="2 3">
    <name type="scientific">Pochonia chlamydosporia 170</name>
    <dbReference type="NCBI Taxonomy" id="1380566"/>
    <lineage>
        <taxon>Eukaryota</taxon>
        <taxon>Fungi</taxon>
        <taxon>Dikarya</taxon>
        <taxon>Ascomycota</taxon>
        <taxon>Pezizomycotina</taxon>
        <taxon>Sordariomycetes</taxon>
        <taxon>Hypocreomycetidae</taxon>
        <taxon>Hypocreales</taxon>
        <taxon>Clavicipitaceae</taxon>
        <taxon>Pochonia</taxon>
    </lineage>
</organism>
<name>A0A179F4S0_METCM</name>
<dbReference type="OrthoDB" id="5201074at2759"/>
<evidence type="ECO:0000313" key="2">
    <source>
        <dbReference type="EMBL" id="OAQ60173.1"/>
    </source>
</evidence>
<dbReference type="RefSeq" id="XP_018138083.1">
    <property type="nucleotide sequence ID" value="XM_018288942.1"/>
</dbReference>
<sequence length="367" mass="42082">MPLEISREPKHYQLAFEACAMAAFAKDAVDSKYCNCLAIAKYGLALRAIHDALGATAMVQKDATLASVLLLALFECINPTTGGVRGWYKHIIGAMNLVKERIRQKSAKQIAHSLFISVRTQMVLHSLVTLSGDDDEVWWPQDNITHKYTLTQKLCAEASSLGAKAKTLLDHPRNEEYARELFKKCQDHDRRCKNWWESSFANTQHRIAWTDRVLGSEHNRFQPLMLWNMLLHARVLLNMSIVRCVACIYEPKKNDYKTSTEYAQAFLELQSLISNITISFQQRKEMISALGGYFMTWPLALMLSSKRLQESQRAVFNDQLKYIGKKYLGICHAFVAPMARLEEQEQHPFGSPKMLWTAPNRVEQYPY</sequence>
<dbReference type="PANTHER" id="PTHR38791">
    <property type="entry name" value="ZN(II)2CYS6 TRANSCRIPTION FACTOR (EUROFUNG)-RELATED-RELATED"/>
    <property type="match status" value="1"/>
</dbReference>
<protein>
    <submittedName>
        <fullName evidence="2">Uncharacterized protein</fullName>
    </submittedName>
</protein>
<evidence type="ECO:0000313" key="3">
    <source>
        <dbReference type="Proteomes" id="UP000078397"/>
    </source>
</evidence>